<evidence type="ECO:0000313" key="3">
    <source>
        <dbReference type="Proteomes" id="UP000504633"/>
    </source>
</evidence>
<dbReference type="InterPro" id="IPR006594">
    <property type="entry name" value="LisH"/>
</dbReference>
<dbReference type="Pfam" id="PF16045">
    <property type="entry name" value="LisH_2"/>
    <property type="match status" value="1"/>
</dbReference>
<dbReference type="OrthoDB" id="206339at2759"/>
<proteinExistence type="predicted"/>
<accession>A0A6J2SV60</accession>
<feature type="region of interest" description="Disordered" evidence="2">
    <location>
        <begin position="617"/>
        <end position="659"/>
    </location>
</feature>
<feature type="compositionally biased region" description="Polar residues" evidence="2">
    <location>
        <begin position="114"/>
        <end position="126"/>
    </location>
</feature>
<feature type="compositionally biased region" description="Polar residues" evidence="2">
    <location>
        <begin position="784"/>
        <end position="806"/>
    </location>
</feature>
<keyword evidence="3" id="KW-1185">Reference proteome</keyword>
<dbReference type="RefSeq" id="XP_030080035.1">
    <property type="nucleotide sequence ID" value="XM_030224175.1"/>
</dbReference>
<feature type="compositionally biased region" description="Polar residues" evidence="2">
    <location>
        <begin position="647"/>
        <end position="659"/>
    </location>
</feature>
<feature type="compositionally biased region" description="Low complexity" evidence="2">
    <location>
        <begin position="826"/>
        <end position="835"/>
    </location>
</feature>
<feature type="region of interest" description="Disordered" evidence="2">
    <location>
        <begin position="784"/>
        <end position="807"/>
    </location>
</feature>
<feature type="compositionally biased region" description="Polar residues" evidence="2">
    <location>
        <begin position="617"/>
        <end position="634"/>
    </location>
</feature>
<dbReference type="KEGG" id="dhe:111596869"/>
<feature type="region of interest" description="Disordered" evidence="2">
    <location>
        <begin position="1220"/>
        <end position="1241"/>
    </location>
</feature>
<reference evidence="4" key="1">
    <citation type="submission" date="2025-08" db="UniProtKB">
        <authorList>
            <consortium name="RefSeq"/>
        </authorList>
    </citation>
    <scope>IDENTIFICATION</scope>
    <source>
        <strain evidence="4">15085-1641.00</strain>
        <tissue evidence="4">Whole body</tissue>
    </source>
</reference>
<dbReference type="OMA" id="VQMAHSH"/>
<feature type="compositionally biased region" description="Polar residues" evidence="2">
    <location>
        <begin position="134"/>
        <end position="149"/>
    </location>
</feature>
<feature type="compositionally biased region" description="Basic and acidic residues" evidence="2">
    <location>
        <begin position="66"/>
        <end position="83"/>
    </location>
</feature>
<keyword evidence="1" id="KW-0175">Coiled coil</keyword>
<evidence type="ECO:0000256" key="2">
    <source>
        <dbReference type="SAM" id="MobiDB-lite"/>
    </source>
</evidence>
<gene>
    <name evidence="4" type="primary">LOC111596869</name>
</gene>
<protein>
    <submittedName>
        <fullName evidence="4">Uncharacterized protein LOC111596869</fullName>
    </submittedName>
</protein>
<evidence type="ECO:0000313" key="4">
    <source>
        <dbReference type="RefSeq" id="XP_030080035.1"/>
    </source>
</evidence>
<feature type="coiled-coil region" evidence="1">
    <location>
        <begin position="867"/>
        <end position="919"/>
    </location>
</feature>
<dbReference type="GeneID" id="111596869"/>
<dbReference type="Proteomes" id="UP000504633">
    <property type="component" value="Unplaced"/>
</dbReference>
<name>A0A6J2SV60_DROHY</name>
<feature type="region of interest" description="Disordered" evidence="2">
    <location>
        <begin position="19"/>
        <end position="154"/>
    </location>
</feature>
<evidence type="ECO:0000256" key="1">
    <source>
        <dbReference type="SAM" id="Coils"/>
    </source>
</evidence>
<organism evidence="3 4">
    <name type="scientific">Drosophila hydei</name>
    <name type="common">Fruit fly</name>
    <dbReference type="NCBI Taxonomy" id="7224"/>
    <lineage>
        <taxon>Eukaryota</taxon>
        <taxon>Metazoa</taxon>
        <taxon>Ecdysozoa</taxon>
        <taxon>Arthropoda</taxon>
        <taxon>Hexapoda</taxon>
        <taxon>Insecta</taxon>
        <taxon>Pterygota</taxon>
        <taxon>Neoptera</taxon>
        <taxon>Endopterygota</taxon>
        <taxon>Diptera</taxon>
        <taxon>Brachycera</taxon>
        <taxon>Muscomorpha</taxon>
        <taxon>Ephydroidea</taxon>
        <taxon>Drosophilidae</taxon>
        <taxon>Drosophila</taxon>
    </lineage>
</organism>
<dbReference type="AlphaFoldDB" id="A0A6J2SV60"/>
<sequence>MRTKLQVFKYRMKTKQRPTAAIASAATSAATSAAGSSRPISVRQRSKEEETTKLRQLHPQPQPQQCERERKHEAARREREAQAHQKRAVQLRRPTPTLTALRSMHKPSFDKGKQQTPRIRNQSDGQIHTKAAENGNSTIDPYATSGSSSADDKETAQLRLQLEHLSQLSQQDFEREFRKWMAQEGIENKMHTHLRMELINSFNSSSLGQLLTRVSSTSAQLSQRQKCLLLSPLALALHTLVAEFLYEQNCHYTLSVYCSEMPHRHTLPDFDNRPGFRFNEQELHLVLSAVLGETQREPQVKLEETVHQAYGITKQSLLLALLKSLVDARCTVLPQINESTMTQRNWASQTEEGTQTEPAVCLLSSPNVDTSRLYQAEELVVAADGHTVFIGPRVSQSVIGVEQQLFQLMHCMESLCKSCAPPVEIITQQAFEQLLKQEMQERQRLLSMGQLLGPGQTAIQLPDLPQQQEPQVTRQDKNTVLSPVGLIQLPAESPSVPKLPHLHVEQVASLARVQQALQKYQQQTPQTQDAMYITLERLQALVGELAGCVQTLSNVLNLAMEQEYAVGRHKGFKLGYREGFSHGHYMGVQEGMQCPRQQQLTDSSTQTLILLPQRTMRTSATQTESIQQRHTSTSPKHREHEALKDVASQTDQAPTETPVSSRSYEQWIYEMLHSQSGHIFLERVELSLNKALEQQKQRLDELFDVKLRHYAELMRLSRRQSSWRTLCRHVERDSHSTEARDLVHKIFRLLEHYEAHHQLLAEKIQQSELAAEETARILPVWTDATANNRPPTTTINSQPATSTRPVSASYLHNPLDLSTSSPTDIPAASFSSAPAPVQPTKPQLNSVATNTCSQSRQHISDVQTQAVPSFNEALLNAKNRMLQLEQESDLLEQSFMGYLESARAQKQKLNIRASCVRERQQIHHTLESFREWQRRCDDVNLSTKFPPVGSPIISGSELDQESYQFTNAIAVARRKLFSELQSNSYTLPTAKITATAKVPAAAAAVVFPELELEQPALANKRLADQVQNDTQHLLSRVELTLARVSKPGSLQLLTTEAQLNNAQETDLVSSSSTLTSLADVDANRGDETVTPPARRKLQRSMARMHQLFGVGEAAQRPTVFDASPMPKVKIATRPWSAPTSILNATCPATALVQRPHTAPSIRTELPKATEAKSNLLGLLDALSDVGNTTANSSSLASSPDTRPVATGEVYAQLVSNVSSASLASSSPPPSHSLEFWERMNL</sequence>
<feature type="compositionally biased region" description="Low complexity" evidence="2">
    <location>
        <begin position="19"/>
        <end position="37"/>
    </location>
</feature>
<feature type="region of interest" description="Disordered" evidence="2">
    <location>
        <begin position="821"/>
        <end position="845"/>
    </location>
</feature>